<accession>A0A067NQH7</accession>
<reference evidence="9" key="1">
    <citation type="journal article" date="2014" name="Proc. Natl. Acad. Sci. U.S.A.">
        <title>Extensive sampling of basidiomycete genomes demonstrates inadequacy of the white-rot/brown-rot paradigm for wood decay fungi.</title>
        <authorList>
            <person name="Riley R."/>
            <person name="Salamov A.A."/>
            <person name="Brown D.W."/>
            <person name="Nagy L.G."/>
            <person name="Floudas D."/>
            <person name="Held B.W."/>
            <person name="Levasseur A."/>
            <person name="Lombard V."/>
            <person name="Morin E."/>
            <person name="Otillar R."/>
            <person name="Lindquist E.A."/>
            <person name="Sun H."/>
            <person name="LaButti K.M."/>
            <person name="Schmutz J."/>
            <person name="Jabbour D."/>
            <person name="Luo H."/>
            <person name="Baker S.E."/>
            <person name="Pisabarro A.G."/>
            <person name="Walton J.D."/>
            <person name="Blanchette R.A."/>
            <person name="Henrissat B."/>
            <person name="Martin F."/>
            <person name="Cullen D."/>
            <person name="Hibbett D.S."/>
            <person name="Grigoriev I.V."/>
        </authorList>
    </citation>
    <scope>NUCLEOTIDE SEQUENCE [LARGE SCALE GENOMIC DNA]</scope>
    <source>
        <strain evidence="9">PC15</strain>
    </source>
</reference>
<dbReference type="GO" id="GO:0007186">
    <property type="term" value="P:G protein-coupled receptor signaling pathway"/>
    <property type="evidence" value="ECO:0007669"/>
    <property type="project" value="InterPro"/>
</dbReference>
<keyword evidence="2 6" id="KW-0547">Nucleotide-binding</keyword>
<sequence>MGGCLSTTGYTLVVTEADVALHKEAEKLLKETKARLASQTKVLLLGSGDSGKSTVLKQMRLIHSVPFTPQEIETYRQLIFMNLTNGMGAVLEAMIDMHLTVSEDNLPHSELILKAMDEGTDIREGQPYPQEYLHPLEELWKDEMVQHAVARGNEAAIPENLSYFFPSLQRLFAADYKPTEQDVIYCRARTTGILETVFKVKDQRGSETELLMVDVGGQKSERRKWIHCFQDVTCILFLVNLSGYDQCIVEDKTANQMQDSMTIWDSICNSQWFKRTSIVLFLNKNDLFEKKIHNSDIRKHFAEYSGETDPAVGRKFFQKRFWDLAHRSGTKDREVFVHVTTATNTRAIKIVMRAVEGKFDLMSRLLHDG</sequence>
<dbReference type="EMBL" id="KL198006">
    <property type="protein sequence ID" value="KDQ30204.1"/>
    <property type="molecule type" value="Genomic_DNA"/>
</dbReference>
<dbReference type="GO" id="GO:0005834">
    <property type="term" value="C:heterotrimeric G-protein complex"/>
    <property type="evidence" value="ECO:0007669"/>
    <property type="project" value="TreeGrafter"/>
</dbReference>
<dbReference type="GO" id="GO:0001664">
    <property type="term" value="F:G protein-coupled receptor binding"/>
    <property type="evidence" value="ECO:0007669"/>
    <property type="project" value="TreeGrafter"/>
</dbReference>
<evidence type="ECO:0000256" key="1">
    <source>
        <dbReference type="ARBA" id="ARBA00022723"/>
    </source>
</evidence>
<protein>
    <recommendedName>
        <fullName evidence="10">Heterotrimeric G protein alpha subunit 4</fullName>
    </recommendedName>
</protein>
<dbReference type="Gene3D" id="1.10.400.10">
    <property type="entry name" value="GI Alpha 1, domain 2-like"/>
    <property type="match status" value="1"/>
</dbReference>
<dbReference type="CDD" id="cd00066">
    <property type="entry name" value="G-alpha"/>
    <property type="match status" value="1"/>
</dbReference>
<dbReference type="PRINTS" id="PR00318">
    <property type="entry name" value="GPROTEINA"/>
</dbReference>
<dbReference type="STRING" id="1137138.A0A067NQH7"/>
<feature type="binding site" evidence="7">
    <location>
        <position position="190"/>
    </location>
    <ligand>
        <name>Mg(2+)</name>
        <dbReference type="ChEBI" id="CHEBI:18420"/>
    </ligand>
</feature>
<proteinExistence type="predicted"/>
<dbReference type="GO" id="GO:0046872">
    <property type="term" value="F:metal ion binding"/>
    <property type="evidence" value="ECO:0007669"/>
    <property type="project" value="UniProtKB-KW"/>
</dbReference>
<evidence type="ECO:0000256" key="4">
    <source>
        <dbReference type="ARBA" id="ARBA00023134"/>
    </source>
</evidence>
<evidence type="ECO:0000256" key="2">
    <source>
        <dbReference type="ARBA" id="ARBA00022741"/>
    </source>
</evidence>
<dbReference type="PROSITE" id="PS51882">
    <property type="entry name" value="G_ALPHA"/>
    <property type="match status" value="1"/>
</dbReference>
<dbReference type="GO" id="GO:0003924">
    <property type="term" value="F:GTPase activity"/>
    <property type="evidence" value="ECO:0007669"/>
    <property type="project" value="InterPro"/>
</dbReference>
<dbReference type="FunFam" id="3.40.50.300:FF:002307">
    <property type="entry name" value="Guanine nucleotide-binding protein G(k) subunit alpha"/>
    <property type="match status" value="1"/>
</dbReference>
<keyword evidence="5" id="KW-0807">Transducer</keyword>
<keyword evidence="4 6" id="KW-0342">GTP-binding</keyword>
<feature type="binding site" evidence="6">
    <location>
        <begin position="214"/>
        <end position="218"/>
    </location>
    <ligand>
        <name>GTP</name>
        <dbReference type="ChEBI" id="CHEBI:37565"/>
    </ligand>
</feature>
<dbReference type="OrthoDB" id="2844631at2759"/>
<dbReference type="HOGENOM" id="CLU_014184_6_0_1"/>
<gene>
    <name evidence="8" type="ORF">PLEOSDRAFT_1035602</name>
</gene>
<dbReference type="GO" id="GO:0005737">
    <property type="term" value="C:cytoplasm"/>
    <property type="evidence" value="ECO:0007669"/>
    <property type="project" value="TreeGrafter"/>
</dbReference>
<dbReference type="SUPFAM" id="SSF47895">
    <property type="entry name" value="Transducin (alpha subunit), insertion domain"/>
    <property type="match status" value="1"/>
</dbReference>
<evidence type="ECO:0000256" key="3">
    <source>
        <dbReference type="ARBA" id="ARBA00022842"/>
    </source>
</evidence>
<dbReference type="InterPro" id="IPR001019">
    <property type="entry name" value="Gprotein_alpha_su"/>
</dbReference>
<evidence type="ECO:0000256" key="7">
    <source>
        <dbReference type="PIRSR" id="PIRSR601019-2"/>
    </source>
</evidence>
<dbReference type="PANTHER" id="PTHR10218">
    <property type="entry name" value="GTP-BINDING PROTEIN ALPHA SUBUNIT"/>
    <property type="match status" value="1"/>
</dbReference>
<dbReference type="GO" id="GO:0031683">
    <property type="term" value="F:G-protein beta/gamma-subunit complex binding"/>
    <property type="evidence" value="ECO:0007669"/>
    <property type="project" value="InterPro"/>
</dbReference>
<dbReference type="Gene3D" id="3.40.50.300">
    <property type="entry name" value="P-loop containing nucleotide triphosphate hydrolases"/>
    <property type="match status" value="1"/>
</dbReference>
<dbReference type="InterPro" id="IPR011025">
    <property type="entry name" value="GproteinA_insert"/>
</dbReference>
<evidence type="ECO:0000256" key="5">
    <source>
        <dbReference type="ARBA" id="ARBA00023224"/>
    </source>
</evidence>
<dbReference type="PANTHER" id="PTHR10218:SF242">
    <property type="entry name" value="GUANINE NUCLEOTIDE-BINDING PROTEIN ALPHA-1 SUBUNIT"/>
    <property type="match status" value="1"/>
</dbReference>
<evidence type="ECO:0000313" key="8">
    <source>
        <dbReference type="EMBL" id="KDQ30204.1"/>
    </source>
</evidence>
<dbReference type="VEuPathDB" id="FungiDB:PLEOSDRAFT_1035602"/>
<feature type="binding site" evidence="6">
    <location>
        <begin position="283"/>
        <end position="286"/>
    </location>
    <ligand>
        <name>GTP</name>
        <dbReference type="ChEBI" id="CHEBI:37565"/>
    </ligand>
</feature>
<dbReference type="GO" id="GO:0000750">
    <property type="term" value="P:pheromone-dependent signal transduction involved in conjugation with cellular fusion"/>
    <property type="evidence" value="ECO:0007669"/>
    <property type="project" value="TreeGrafter"/>
</dbReference>
<name>A0A067NQH7_PLEO1</name>
<dbReference type="InParanoid" id="A0A067NQH7"/>
<dbReference type="GO" id="GO:0005525">
    <property type="term" value="F:GTP binding"/>
    <property type="evidence" value="ECO:0007669"/>
    <property type="project" value="UniProtKB-KW"/>
</dbReference>
<dbReference type="InterPro" id="IPR027417">
    <property type="entry name" value="P-loop_NTPase"/>
</dbReference>
<keyword evidence="3 7" id="KW-0460">Magnesium</keyword>
<feature type="binding site" evidence="7">
    <location>
        <position position="53"/>
    </location>
    <ligand>
        <name>Mg(2+)</name>
        <dbReference type="ChEBI" id="CHEBI:18420"/>
    </ligand>
</feature>
<dbReference type="SMART" id="SM00275">
    <property type="entry name" value="G_alpha"/>
    <property type="match status" value="1"/>
</dbReference>
<dbReference type="AlphaFoldDB" id="A0A067NQH7"/>
<dbReference type="SUPFAM" id="SSF52540">
    <property type="entry name" value="P-loop containing nucleoside triphosphate hydrolases"/>
    <property type="match status" value="1"/>
</dbReference>
<evidence type="ECO:0008006" key="10">
    <source>
        <dbReference type="Google" id="ProtNLM"/>
    </source>
</evidence>
<organism evidence="8 9">
    <name type="scientific">Pleurotus ostreatus (strain PC15)</name>
    <name type="common">Oyster mushroom</name>
    <dbReference type="NCBI Taxonomy" id="1137138"/>
    <lineage>
        <taxon>Eukaryota</taxon>
        <taxon>Fungi</taxon>
        <taxon>Dikarya</taxon>
        <taxon>Basidiomycota</taxon>
        <taxon>Agaricomycotina</taxon>
        <taxon>Agaricomycetes</taxon>
        <taxon>Agaricomycetidae</taxon>
        <taxon>Agaricales</taxon>
        <taxon>Pleurotineae</taxon>
        <taxon>Pleurotaceae</taxon>
        <taxon>Pleurotus</taxon>
    </lineage>
</organism>
<feature type="binding site" evidence="6">
    <location>
        <position position="342"/>
    </location>
    <ligand>
        <name>GTP</name>
        <dbReference type="ChEBI" id="CHEBI:37565"/>
    </ligand>
</feature>
<evidence type="ECO:0000256" key="6">
    <source>
        <dbReference type="PIRSR" id="PIRSR601019-1"/>
    </source>
</evidence>
<keyword evidence="1 7" id="KW-0479">Metal-binding</keyword>
<dbReference type="Pfam" id="PF00503">
    <property type="entry name" value="G-alpha"/>
    <property type="match status" value="1"/>
</dbReference>
<dbReference type="Proteomes" id="UP000027073">
    <property type="component" value="Unassembled WGS sequence"/>
</dbReference>
<evidence type="ECO:0000313" key="9">
    <source>
        <dbReference type="Proteomes" id="UP000027073"/>
    </source>
</evidence>